<evidence type="ECO:0000313" key="1">
    <source>
        <dbReference type="EMBL" id="KAJ8625324.1"/>
    </source>
</evidence>
<name>A0ACC2KVU4_PERAE</name>
<proteinExistence type="predicted"/>
<evidence type="ECO:0000313" key="2">
    <source>
        <dbReference type="Proteomes" id="UP001234297"/>
    </source>
</evidence>
<keyword evidence="2" id="KW-1185">Reference proteome</keyword>
<reference evidence="1 2" key="1">
    <citation type="journal article" date="2022" name="Hortic Res">
        <title>A haplotype resolved chromosomal level avocado genome allows analysis of novel avocado genes.</title>
        <authorList>
            <person name="Nath O."/>
            <person name="Fletcher S.J."/>
            <person name="Hayward A."/>
            <person name="Shaw L.M."/>
            <person name="Masouleh A.K."/>
            <person name="Furtado A."/>
            <person name="Henry R.J."/>
            <person name="Mitter N."/>
        </authorList>
    </citation>
    <scope>NUCLEOTIDE SEQUENCE [LARGE SCALE GENOMIC DNA]</scope>
    <source>
        <strain evidence="2">cv. Hass</strain>
    </source>
</reference>
<accession>A0ACC2KVU4</accession>
<gene>
    <name evidence="1" type="ORF">MRB53_033854</name>
</gene>
<organism evidence="1 2">
    <name type="scientific">Persea americana</name>
    <name type="common">Avocado</name>
    <dbReference type="NCBI Taxonomy" id="3435"/>
    <lineage>
        <taxon>Eukaryota</taxon>
        <taxon>Viridiplantae</taxon>
        <taxon>Streptophyta</taxon>
        <taxon>Embryophyta</taxon>
        <taxon>Tracheophyta</taxon>
        <taxon>Spermatophyta</taxon>
        <taxon>Magnoliopsida</taxon>
        <taxon>Magnoliidae</taxon>
        <taxon>Laurales</taxon>
        <taxon>Lauraceae</taxon>
        <taxon>Persea</taxon>
    </lineage>
</organism>
<dbReference type="Proteomes" id="UP001234297">
    <property type="component" value="Chromosome 11"/>
</dbReference>
<protein>
    <submittedName>
        <fullName evidence="1">Uncharacterized protein</fullName>
    </submittedName>
</protein>
<sequence length="78" mass="9077">MDRAHLKSKPLHFDTSIISSKEGLILARLDGTKVALKKPVLFTSDDLDKFHRELQQLWLATFVPAHARPTNYMFFFQF</sequence>
<comment type="caution">
    <text evidence="1">The sequence shown here is derived from an EMBL/GenBank/DDBJ whole genome shotgun (WGS) entry which is preliminary data.</text>
</comment>
<dbReference type="EMBL" id="CM056819">
    <property type="protein sequence ID" value="KAJ8625324.1"/>
    <property type="molecule type" value="Genomic_DNA"/>
</dbReference>